<accession>A0AAV1TLD4</accession>
<feature type="compositionally biased region" description="Basic and acidic residues" evidence="1">
    <location>
        <begin position="364"/>
        <end position="378"/>
    </location>
</feature>
<dbReference type="AlphaFoldDB" id="A0AAV1TLD4"/>
<gene>
    <name evidence="2" type="ORF">PM001_LOCUS7407</name>
</gene>
<feature type="compositionally biased region" description="Polar residues" evidence="1">
    <location>
        <begin position="453"/>
        <end position="463"/>
    </location>
</feature>
<comment type="caution">
    <text evidence="2">The sequence shown here is derived from an EMBL/GenBank/DDBJ whole genome shotgun (WGS) entry which is preliminary data.</text>
</comment>
<protein>
    <submittedName>
        <fullName evidence="2">Uncharacterized protein</fullName>
    </submittedName>
</protein>
<evidence type="ECO:0000256" key="1">
    <source>
        <dbReference type="SAM" id="MobiDB-lite"/>
    </source>
</evidence>
<feature type="region of interest" description="Disordered" evidence="1">
    <location>
        <begin position="93"/>
        <end position="156"/>
    </location>
</feature>
<feature type="region of interest" description="Disordered" evidence="1">
    <location>
        <begin position="453"/>
        <end position="473"/>
    </location>
</feature>
<evidence type="ECO:0000313" key="3">
    <source>
        <dbReference type="Proteomes" id="UP001162060"/>
    </source>
</evidence>
<dbReference type="EMBL" id="CAKLBY020000065">
    <property type="protein sequence ID" value="CAK7921998.1"/>
    <property type="molecule type" value="Genomic_DNA"/>
</dbReference>
<dbReference type="Proteomes" id="UP001162060">
    <property type="component" value="Unassembled WGS sequence"/>
</dbReference>
<feature type="compositionally biased region" description="Polar residues" evidence="1">
    <location>
        <begin position="347"/>
        <end position="362"/>
    </location>
</feature>
<feature type="region of interest" description="Disordered" evidence="1">
    <location>
        <begin position="331"/>
        <end position="389"/>
    </location>
</feature>
<organism evidence="2 3">
    <name type="scientific">Peronospora matthiolae</name>
    <dbReference type="NCBI Taxonomy" id="2874970"/>
    <lineage>
        <taxon>Eukaryota</taxon>
        <taxon>Sar</taxon>
        <taxon>Stramenopiles</taxon>
        <taxon>Oomycota</taxon>
        <taxon>Peronosporomycetes</taxon>
        <taxon>Peronosporales</taxon>
        <taxon>Peronosporaceae</taxon>
        <taxon>Peronospora</taxon>
    </lineage>
</organism>
<proteinExistence type="predicted"/>
<sequence>MVGQGPSDQGCDYFDVCMVARETTPSAVGRESTALNVGNDIFGDTPFSVGGREGTTLNVGNGVVGDSPYSVGGREGTTPNVNNDIVGDTPYSVDGREGTTPNVKEEVDYGSDTSVRGDKGTMSGSLMPEAQLSNTPNPFAERGGASAPPAQYAASGSDETIITNPLNEQQQLLVQREENAQRHVQMATTLERQRDYVFTPPSVEERLRQSAGQTLATWVIGHGPKTPEEVVSCQALRKRYPMPHLTTQSQYKARLDMQARGTPVPPIKGIPILLFAGETVSEEDDAFVHWVHYVRRLSNIFALRASASVADVRLERKLRYDYSKLKARGQLRKRTRYASATKVAASAGQSVANNPPTRTTSGGERPRPRDDHGHDAQKPPKHMGSLAEGSVAAGVPVEAHEKLVLEVKGLQEALGKSQCMLDAMQSRLQAMEQAQTRSEAQLDLLIRLQQSGAVPLSSAQAPPSSHGKDPGTA</sequence>
<reference evidence="2" key="1">
    <citation type="submission" date="2024-01" db="EMBL/GenBank/DDBJ databases">
        <authorList>
            <person name="Webb A."/>
        </authorList>
    </citation>
    <scope>NUCLEOTIDE SEQUENCE</scope>
    <source>
        <strain evidence="2">Pm1</strain>
    </source>
</reference>
<name>A0AAV1TLD4_9STRA</name>
<evidence type="ECO:0000313" key="2">
    <source>
        <dbReference type="EMBL" id="CAK7921998.1"/>
    </source>
</evidence>